<protein>
    <recommendedName>
        <fullName evidence="1">F-box domain-containing protein</fullName>
    </recommendedName>
</protein>
<comment type="caution">
    <text evidence="2">The sequence shown here is derived from an EMBL/GenBank/DDBJ whole genome shotgun (WGS) entry which is preliminary data.</text>
</comment>
<dbReference type="AlphaFoldDB" id="A0A8H3ULJ1"/>
<name>A0A8H3ULJ1_VENIN</name>
<dbReference type="CDD" id="cd09917">
    <property type="entry name" value="F-box_SF"/>
    <property type="match status" value="1"/>
</dbReference>
<accession>A0A8H3ULJ1</accession>
<organism evidence="2 3">
    <name type="scientific">Venturia inaequalis</name>
    <name type="common">Apple scab fungus</name>
    <dbReference type="NCBI Taxonomy" id="5025"/>
    <lineage>
        <taxon>Eukaryota</taxon>
        <taxon>Fungi</taxon>
        <taxon>Dikarya</taxon>
        <taxon>Ascomycota</taxon>
        <taxon>Pezizomycotina</taxon>
        <taxon>Dothideomycetes</taxon>
        <taxon>Pleosporomycetidae</taxon>
        <taxon>Venturiales</taxon>
        <taxon>Venturiaceae</taxon>
        <taxon>Venturia</taxon>
    </lineage>
</organism>
<gene>
    <name evidence="2" type="ORF">EG327_009838</name>
</gene>
<dbReference type="Proteomes" id="UP000490939">
    <property type="component" value="Unassembled WGS sequence"/>
</dbReference>
<evidence type="ECO:0000313" key="3">
    <source>
        <dbReference type="Proteomes" id="UP000490939"/>
    </source>
</evidence>
<dbReference type="PROSITE" id="PS50181">
    <property type="entry name" value="FBOX"/>
    <property type="match status" value="1"/>
</dbReference>
<proteinExistence type="predicted"/>
<evidence type="ECO:0000313" key="2">
    <source>
        <dbReference type="EMBL" id="KAE9971511.1"/>
    </source>
</evidence>
<sequence>MKLRNLKRSERLHRQALQIIHQATQALKLSQQLTAAVSLDLYPPELLEKVASFLPPPDLFNLRFVNRRTHNATVRLFTRKYFREMIIEFTYDGLQRFDAKARHFDLSGTVLFGSKVKIITFKQGVWSEHEELAWKEGLGDTHSRKHRRIMKVGMKNAAKLWKSHLDMTAQGLYKKLLTKTLLILNNGHGLDSVGLWDHSGSSKSGSVEVRSTATSDGYTICYTPTRAEIADRFGFTLEMISSALQASRTYVNNWWRPASTTVTNRDAAAISLVQLGNMVNRMEASAGSVPAWNFLAKADNMAMTFCEYHRQPRALDDRTAIARLLMPAAQCLTVLALFGCTILDPALSMVISDLAKAVYLPKLKNLCFESGVAHVSDLLIFLKKHSKSLERIHLRGMILSHGAWANVFLNVAKMDLPKLECLEVHRPNEATVFQTLNGYYDFDSGGAKTITWPEGPWTQENIEAFQRFLQDATPEVNYDDFIYWFRTSLRTKFHFVAAYQERGPKHLHWMAANIVLTDFSV</sequence>
<dbReference type="EMBL" id="WNWR01000673">
    <property type="protein sequence ID" value="KAE9971511.1"/>
    <property type="molecule type" value="Genomic_DNA"/>
</dbReference>
<reference evidence="2 3" key="1">
    <citation type="submission" date="2019-07" db="EMBL/GenBank/DDBJ databases">
        <title>Venturia inaequalis Genome Resource.</title>
        <authorList>
            <person name="Lichtner F.J."/>
        </authorList>
    </citation>
    <scope>NUCLEOTIDE SEQUENCE [LARGE SCALE GENOMIC DNA]</scope>
    <source>
        <strain evidence="2 3">DMI_063113</strain>
    </source>
</reference>
<dbReference type="InterPro" id="IPR036047">
    <property type="entry name" value="F-box-like_dom_sf"/>
</dbReference>
<feature type="domain" description="F-box" evidence="1">
    <location>
        <begin position="36"/>
        <end position="85"/>
    </location>
</feature>
<dbReference type="InterPro" id="IPR001810">
    <property type="entry name" value="F-box_dom"/>
</dbReference>
<dbReference type="Pfam" id="PF00646">
    <property type="entry name" value="F-box"/>
    <property type="match status" value="1"/>
</dbReference>
<evidence type="ECO:0000259" key="1">
    <source>
        <dbReference type="PROSITE" id="PS50181"/>
    </source>
</evidence>
<keyword evidence="3" id="KW-1185">Reference proteome</keyword>
<dbReference type="SUPFAM" id="SSF81383">
    <property type="entry name" value="F-box domain"/>
    <property type="match status" value="1"/>
</dbReference>